<feature type="region of interest" description="Disordered" evidence="1">
    <location>
        <begin position="272"/>
        <end position="313"/>
    </location>
</feature>
<dbReference type="EMBL" id="CM000649">
    <property type="protein sequence ID" value="EED89011.1"/>
    <property type="molecule type" value="Genomic_DNA"/>
</dbReference>
<feature type="compositionally biased region" description="Basic residues" evidence="1">
    <location>
        <begin position="333"/>
        <end position="343"/>
    </location>
</feature>
<feature type="region of interest" description="Disordered" evidence="1">
    <location>
        <begin position="540"/>
        <end position="728"/>
    </location>
</feature>
<accession>B8CCU6</accession>
<dbReference type="InParanoid" id="B8CCU6"/>
<feature type="region of interest" description="Disordered" evidence="1">
    <location>
        <begin position="228"/>
        <end position="257"/>
    </location>
</feature>
<feature type="region of interest" description="Disordered" evidence="1">
    <location>
        <begin position="1"/>
        <end position="117"/>
    </location>
</feature>
<dbReference type="RefSeq" id="XP_002294002.1">
    <property type="nucleotide sequence ID" value="XM_002293966.1"/>
</dbReference>
<feature type="region of interest" description="Disordered" evidence="1">
    <location>
        <begin position="170"/>
        <end position="212"/>
    </location>
</feature>
<feature type="compositionally biased region" description="Basic and acidic residues" evidence="1">
    <location>
        <begin position="607"/>
        <end position="625"/>
    </location>
</feature>
<name>B8CCU6_THAPS</name>
<feature type="compositionally biased region" description="Low complexity" evidence="1">
    <location>
        <begin position="177"/>
        <end position="188"/>
    </location>
</feature>
<dbReference type="InterPro" id="IPR047365">
    <property type="entry name" value="Tudor_AtPTM-like"/>
</dbReference>
<dbReference type="InterPro" id="IPR036034">
    <property type="entry name" value="PDZ_sf"/>
</dbReference>
<feature type="region of interest" description="Disordered" evidence="1">
    <location>
        <begin position="964"/>
        <end position="1007"/>
    </location>
</feature>
<feature type="region of interest" description="Disordered" evidence="1">
    <location>
        <begin position="1277"/>
        <end position="1327"/>
    </location>
</feature>
<proteinExistence type="predicted"/>
<dbReference type="PaxDb" id="35128-Thaps24937"/>
<dbReference type="HOGENOM" id="CLU_239279_0_0_1"/>
<feature type="compositionally biased region" description="Acidic residues" evidence="1">
    <location>
        <begin position="626"/>
        <end position="649"/>
    </location>
</feature>
<evidence type="ECO:0000256" key="1">
    <source>
        <dbReference type="SAM" id="MobiDB-lite"/>
    </source>
</evidence>
<dbReference type="SUPFAM" id="SSF50156">
    <property type="entry name" value="PDZ domain-like"/>
    <property type="match status" value="1"/>
</dbReference>
<dbReference type="Pfam" id="PF21743">
    <property type="entry name" value="PTM_DIR17_Tudor"/>
    <property type="match status" value="1"/>
</dbReference>
<evidence type="ECO:0000313" key="4">
    <source>
        <dbReference type="Proteomes" id="UP000001449"/>
    </source>
</evidence>
<dbReference type="PANTHER" id="PTHR37384:SF1">
    <property type="entry name" value="OS01G0835600 PROTEIN"/>
    <property type="match status" value="1"/>
</dbReference>
<dbReference type="Proteomes" id="UP000001449">
    <property type="component" value="Chromosome 14"/>
</dbReference>
<feature type="compositionally biased region" description="Basic and acidic residues" evidence="1">
    <location>
        <begin position="54"/>
        <end position="87"/>
    </location>
</feature>
<feature type="compositionally biased region" description="Basic and acidic residues" evidence="1">
    <location>
        <begin position="97"/>
        <end position="106"/>
    </location>
</feature>
<feature type="compositionally biased region" description="Low complexity" evidence="1">
    <location>
        <begin position="368"/>
        <end position="378"/>
    </location>
</feature>
<dbReference type="CDD" id="cd20401">
    <property type="entry name" value="Tudor_AtPTM-like"/>
    <property type="match status" value="1"/>
</dbReference>
<gene>
    <name evidence="3" type="ORF">THAPSDRAFT_24937</name>
</gene>
<dbReference type="GeneID" id="7451591"/>
<reference evidence="3 4" key="2">
    <citation type="journal article" date="2008" name="Nature">
        <title>The Phaeodactylum genome reveals the evolutionary history of diatom genomes.</title>
        <authorList>
            <person name="Bowler C."/>
            <person name="Allen A.E."/>
            <person name="Badger J.H."/>
            <person name="Grimwood J."/>
            <person name="Jabbari K."/>
            <person name="Kuo A."/>
            <person name="Maheswari U."/>
            <person name="Martens C."/>
            <person name="Maumus F."/>
            <person name="Otillar R.P."/>
            <person name="Rayko E."/>
            <person name="Salamov A."/>
            <person name="Vandepoele K."/>
            <person name="Beszteri B."/>
            <person name="Gruber A."/>
            <person name="Heijde M."/>
            <person name="Katinka M."/>
            <person name="Mock T."/>
            <person name="Valentin K."/>
            <person name="Verret F."/>
            <person name="Berges J.A."/>
            <person name="Brownlee C."/>
            <person name="Cadoret J.P."/>
            <person name="Chiovitti A."/>
            <person name="Choi C.J."/>
            <person name="Coesel S."/>
            <person name="De Martino A."/>
            <person name="Detter J.C."/>
            <person name="Durkin C."/>
            <person name="Falciatore A."/>
            <person name="Fournet J."/>
            <person name="Haruta M."/>
            <person name="Huysman M.J."/>
            <person name="Jenkins B.D."/>
            <person name="Jiroutova K."/>
            <person name="Jorgensen R.E."/>
            <person name="Joubert Y."/>
            <person name="Kaplan A."/>
            <person name="Kroger N."/>
            <person name="Kroth P.G."/>
            <person name="La Roche J."/>
            <person name="Lindquist E."/>
            <person name="Lommer M."/>
            <person name="Martin-Jezequel V."/>
            <person name="Lopez P.J."/>
            <person name="Lucas S."/>
            <person name="Mangogna M."/>
            <person name="McGinnis K."/>
            <person name="Medlin L.K."/>
            <person name="Montsant A."/>
            <person name="Oudot-Le Secq M.P."/>
            <person name="Napoli C."/>
            <person name="Obornik M."/>
            <person name="Parker M.S."/>
            <person name="Petit J.L."/>
            <person name="Porcel B.M."/>
            <person name="Poulsen N."/>
            <person name="Robison M."/>
            <person name="Rychlewski L."/>
            <person name="Rynearson T.A."/>
            <person name="Schmutz J."/>
            <person name="Shapiro H."/>
            <person name="Siaut M."/>
            <person name="Stanley M."/>
            <person name="Sussman M.R."/>
            <person name="Taylor A.R."/>
            <person name="Vardi A."/>
            <person name="von Dassow P."/>
            <person name="Vyverman W."/>
            <person name="Willis A."/>
            <person name="Wyrwicz L.S."/>
            <person name="Rokhsar D.S."/>
            <person name="Weissenbach J."/>
            <person name="Armbrust E.V."/>
            <person name="Green B.R."/>
            <person name="Van de Peer Y."/>
            <person name="Grigoriev I.V."/>
        </authorList>
    </citation>
    <scope>NUCLEOTIDE SEQUENCE [LARGE SCALE GENOMIC DNA]</scope>
    <source>
        <strain evidence="3 4">CCMP1335</strain>
    </source>
</reference>
<dbReference type="PANTHER" id="PTHR37384">
    <property type="entry name" value="OS01G0835600 PROTEIN"/>
    <property type="match status" value="1"/>
</dbReference>
<evidence type="ECO:0000259" key="2">
    <source>
        <dbReference type="Pfam" id="PF21743"/>
    </source>
</evidence>
<feature type="compositionally biased region" description="Polar residues" evidence="1">
    <location>
        <begin position="703"/>
        <end position="719"/>
    </location>
</feature>
<organism evidence="3 4">
    <name type="scientific">Thalassiosira pseudonana</name>
    <name type="common">Marine diatom</name>
    <name type="synonym">Cyclotella nana</name>
    <dbReference type="NCBI Taxonomy" id="35128"/>
    <lineage>
        <taxon>Eukaryota</taxon>
        <taxon>Sar</taxon>
        <taxon>Stramenopiles</taxon>
        <taxon>Ochrophyta</taxon>
        <taxon>Bacillariophyta</taxon>
        <taxon>Coscinodiscophyceae</taxon>
        <taxon>Thalassiosirophycidae</taxon>
        <taxon>Thalassiosirales</taxon>
        <taxon>Thalassiosiraceae</taxon>
        <taxon>Thalassiosira</taxon>
    </lineage>
</organism>
<feature type="compositionally biased region" description="Basic and acidic residues" evidence="1">
    <location>
        <begin position="587"/>
        <end position="599"/>
    </location>
</feature>
<feature type="region of interest" description="Disordered" evidence="1">
    <location>
        <begin position="326"/>
        <end position="426"/>
    </location>
</feature>
<feature type="compositionally biased region" description="Polar residues" evidence="1">
    <location>
        <begin position="404"/>
        <end position="424"/>
    </location>
</feature>
<feature type="domain" description="PTM/DIR17-like Tudor" evidence="2">
    <location>
        <begin position="1386"/>
        <end position="1438"/>
    </location>
</feature>
<feature type="compositionally biased region" description="Basic and acidic residues" evidence="1">
    <location>
        <begin position="540"/>
        <end position="551"/>
    </location>
</feature>
<feature type="compositionally biased region" description="Acidic residues" evidence="1">
    <location>
        <begin position="552"/>
        <end position="573"/>
    </location>
</feature>
<feature type="compositionally biased region" description="Basic residues" evidence="1">
    <location>
        <begin position="381"/>
        <end position="394"/>
    </location>
</feature>
<protein>
    <recommendedName>
        <fullName evidence="2">PTM/DIR17-like Tudor domain-containing protein</fullName>
    </recommendedName>
</protein>
<feature type="region of interest" description="Disordered" evidence="1">
    <location>
        <begin position="1594"/>
        <end position="1617"/>
    </location>
</feature>
<dbReference type="eggNOG" id="ENOG502RUM6">
    <property type="taxonomic scope" value="Eukaryota"/>
</dbReference>
<dbReference type="KEGG" id="tps:THAPSDRAFT_24937"/>
<reference evidence="3 4" key="1">
    <citation type="journal article" date="2004" name="Science">
        <title>The genome of the diatom Thalassiosira pseudonana: ecology, evolution, and metabolism.</title>
        <authorList>
            <person name="Armbrust E.V."/>
            <person name="Berges J.A."/>
            <person name="Bowler C."/>
            <person name="Green B.R."/>
            <person name="Martinez D."/>
            <person name="Putnam N.H."/>
            <person name="Zhou S."/>
            <person name="Allen A.E."/>
            <person name="Apt K.E."/>
            <person name="Bechner M."/>
            <person name="Brzezinski M.A."/>
            <person name="Chaal B.K."/>
            <person name="Chiovitti A."/>
            <person name="Davis A.K."/>
            <person name="Demarest M.S."/>
            <person name="Detter J.C."/>
            <person name="Glavina T."/>
            <person name="Goodstein D."/>
            <person name="Hadi M.Z."/>
            <person name="Hellsten U."/>
            <person name="Hildebrand M."/>
            <person name="Jenkins B.D."/>
            <person name="Jurka J."/>
            <person name="Kapitonov V.V."/>
            <person name="Kroger N."/>
            <person name="Lau W.W."/>
            <person name="Lane T.W."/>
            <person name="Larimer F.W."/>
            <person name="Lippmeier J.C."/>
            <person name="Lucas S."/>
            <person name="Medina M."/>
            <person name="Montsant A."/>
            <person name="Obornik M."/>
            <person name="Parker M.S."/>
            <person name="Palenik B."/>
            <person name="Pazour G.J."/>
            <person name="Richardson P.M."/>
            <person name="Rynearson T.A."/>
            <person name="Saito M.A."/>
            <person name="Schwartz D.C."/>
            <person name="Thamatrakoln K."/>
            <person name="Valentin K."/>
            <person name="Vardi A."/>
            <person name="Wilkerson F.P."/>
            <person name="Rokhsar D.S."/>
        </authorList>
    </citation>
    <scope>NUCLEOTIDE SEQUENCE [LARGE SCALE GENOMIC DNA]</scope>
    <source>
        <strain evidence="3 4">CCMP1335</strain>
    </source>
</reference>
<keyword evidence="4" id="KW-1185">Reference proteome</keyword>
<feature type="compositionally biased region" description="Basic and acidic residues" evidence="1">
    <location>
        <begin position="968"/>
        <end position="977"/>
    </location>
</feature>
<feature type="compositionally biased region" description="Low complexity" evidence="1">
    <location>
        <begin position="197"/>
        <end position="206"/>
    </location>
</feature>
<evidence type="ECO:0000313" key="3">
    <source>
        <dbReference type="EMBL" id="EED89011.1"/>
    </source>
</evidence>
<sequence length="1755" mass="196863">MPFQSRIPKHQLNPHGSPQRAAAGRETPQRPPLRLQQPPPPSSPDGVTFANSEDGFRRQLDDEPQMHEQEDDQLRQRESGEVGREEQLESGVSCRPTEIDPLRDDQYQNGPLQTQTLQYQEQLQTSCNEQQRMHDASNDCDAIIDLTNGDDVGGDGGVRGENATADALVGERQMHATSTTTDDSNNNSQYEEHHAATTTDDQLQYHQQHHDPNQRYHREYEQYNPQRLGGSYRQYGHGHEASYPHSYHPHQYPPHRAPRYEYHQHSAAAHYPSQYSYHPPPPHEYQQHSHQGSNPPQHSHQESYQKHRMSAPKLRNNDALHRQSISQNQAVSKVHRSQRHKSPRGTNTETKLTVLHEPTQQHESVERQQTTQQGQTAQKALRNRTKQVAHRKSRGGSLAGSFDGGSQRSKQASANSSRASNDYDGSSGIDELKESFIKENQLGVLLKSQSLVMQCQRNGGDNPLLQLKQNLSEQVEILQRQRHQLSPARAQDLPNASAIINPQTKANGFRRGKVLEKLKRPRGKQESFLNRIRPNESWERGNMRYRSHDTESSSEENEDSDFDNAEKESEDEQEVKQTKANGFRRGKVLETLKRPRGKQESFLNRIRPNESWERGNMRYRSHDTESSSEENEDSDLDSAEKESDDEQEVIESALHVNNGMDNETDGAPRPNDNDDEAANQSKKRALEMPPATRVTDMRPSKRNCLQSESSGDDQSNGNGQDEAFYPPSTLQDPVARAAASELELAETWNRIETLASLQHNILCSQSDNTNRSETRRLPISRAIENATTLPQLEGIRHCLIMLVERVESKISAALVKKALKWTEFGEVEEEGVDNDRVNLEEPSPESLQQKPSARRACCPICFSFGDTTSLPNQRQCNGKTCPICDDDNLCQLCTSKCQICQRSCCLDCLLACDGCGSGEHCSDCGGYGMSQGVSSDGSDARVVRGGGLCEKCVVSKKSVGKKKSSRVKVREFRDSIRDSVGSTRRKRTRENNNPQESQMEDDDEDIRQRKDLPERIPSRSYDAPLVHPRQQRLDTSIQTAASKRATSTAVVSRGSDDFSLIQSLGPEQSSRIFPGKARHYFMIQSRGELGIEIAPHPLDNRYTVVSSVASKSVAQFHGLKVGDIIIPPRGISPKHEITRAWFNRYYNTLPTSFSILRDYGGDELVGRKISRLFPDESCTIHIHRFVIYDDGPLGIIIEDQESDIGRISFVAGVHHNGVGDAHGLMRNDIIVHTTKGGRLISNVREWFDRKQGDPHRPFRFEVVRVATVQTKNVDVAEEPLAVDPTTYSGDGSASRRQESDSTVLARSDSSKSIHYKPTSPLAASKDQAANLDENQQVAAGSTEPERNGVSCNELVISPLQHSGSSHNMPAVTQTDQKAISQVYPIGTEVQKKFFNDHGKQRLYVGKVTKYDAAEDLYIIVYEDDDWEELQTKDITKLLMKQFRTKKIGPLLVGTLSFSEKDGKACRIIRGDWTSDENPYQPFELSCKEMGIDAGEDSSLPRDGQFNGSFIYEYHVAATKSKIKEVVKETEVNIKFDQKDGDPSSFSVTGQGVNRFGTFELKGKATIRCGGENGVYDIQLHKRYRSLTYATNELEAAEDGSSDDGKLPPPSKLYPHGRISLRGKMSSDNIQGQWSTGLDTLIANSNRDQSNLNHATLGGLCNDFEYQFKGETTESTTTSPPSGAFSGWFYIDADGDNKTKIEEQRLTLTFRENSEGYHNVYGKGSNCFGTYKITGTLTNDGVITMFRHFYQPNDAK</sequence>